<dbReference type="PANTHER" id="PTHR48075:SF7">
    <property type="entry name" value="3-HYDROXYACYL-COA DEHYDROGENASE-RELATED"/>
    <property type="match status" value="1"/>
</dbReference>
<keyword evidence="4" id="KW-0560">Oxidoreductase</keyword>
<dbReference type="SUPFAM" id="SSF48179">
    <property type="entry name" value="6-phosphogluconate dehydrogenase C-terminal domain-like"/>
    <property type="match status" value="2"/>
</dbReference>
<dbReference type="SUPFAM" id="SSF51735">
    <property type="entry name" value="NAD(P)-binding Rossmann-fold domains"/>
    <property type="match status" value="1"/>
</dbReference>
<dbReference type="Gene3D" id="1.10.1040.50">
    <property type="match status" value="1"/>
</dbReference>
<dbReference type="OrthoDB" id="5389341at2"/>
<evidence type="ECO:0000313" key="11">
    <source>
        <dbReference type="Proteomes" id="UP000002257"/>
    </source>
</evidence>
<dbReference type="KEGG" id="msl:Msil_1742"/>
<dbReference type="SUPFAM" id="SSF52096">
    <property type="entry name" value="ClpP/crotonase"/>
    <property type="match status" value="1"/>
</dbReference>
<evidence type="ECO:0000256" key="4">
    <source>
        <dbReference type="ARBA" id="ARBA00023002"/>
    </source>
</evidence>
<feature type="domain" description="3-hydroxyacyl-CoA dehydrogenase C-terminal" evidence="8">
    <location>
        <begin position="191"/>
        <end position="292"/>
    </location>
</feature>
<name>B8EKE8_METSB</name>
<dbReference type="InterPro" id="IPR008927">
    <property type="entry name" value="6-PGluconate_DH-like_C_sf"/>
</dbReference>
<dbReference type="RefSeq" id="WP_012590758.1">
    <property type="nucleotide sequence ID" value="NC_011666.1"/>
</dbReference>
<sequence length="773" mass="83146">MSDIRKVGVIGAGVMGASIAAHVANAGVPVLLLDIPAKQGPRSAIAQDAVTRLLKADPAPFMSRAAAKFVSTGNIEDDFGGLSECDWIIEAIVERLDVKQDLYRRLEELRKRGSVVSSNTSTIQLADLTKGLPERFAEDFLITHFFNPPRYMRLLEIVAGAQTRPQALAAISRFADISLGKTVVLCKDRPGFIANRLGAYWLQTAVTEAIEAGLDVEDVDAILGKPMGVPKTGVFGLIDLVGLDLMPHVAASLAAALPQADPFHAANRPVPLVGRLIAEGYTGRKGKGGFYRLNREGGEKIKEAIDLRRGVYRASRKAEVEAISAGGGKLKPLLEHDSVHGRYAWRVIGATLSYAAALVGDAADDVAAIDEAMRLGYNWRFGPFELIDQLGAGWFAAKLESSGLPVPEILRVAGGRPFYRVEHGRRQRLGRDGAYRDLARPDGVLMLADIKLSREPVIKNGSAALWDIGDGVACFEFTSKMNSLDPDTLDLLMRSVHEVAKNFKALVIYNEGQNFSVGANLGLALFAANIAMWSELENLVSQGQTVYRMLKYAPFPVVGAPSGMALGGGCEILLHCDAVQAHAETYVGLVEVGVGLIPGWGGCKEMLQRWASLGRLPKGPMPPIARVFEIVGTATVAKSAAEAKELLFLRPGDGITMNRDRLLADAKAKALTLADNYAPPQPIVLNLPGPSAATALKMAADSFFRTGKATAHDLVVSAALARVLSGGETDVMLESDEDRLLRLERDSFMRLVRDPASLARVEHMLETGKPLRN</sequence>
<dbReference type="InterPro" id="IPR006108">
    <property type="entry name" value="3HC_DH_C"/>
</dbReference>
<keyword evidence="5" id="KW-0520">NAD</keyword>
<dbReference type="eggNOG" id="COG1024">
    <property type="taxonomic scope" value="Bacteria"/>
</dbReference>
<evidence type="ECO:0000256" key="2">
    <source>
        <dbReference type="ARBA" id="ARBA00022832"/>
    </source>
</evidence>
<organism evidence="10 11">
    <name type="scientific">Methylocella silvestris (strain DSM 15510 / CIP 108128 / LMG 27833 / NCIMB 13906 / BL2)</name>
    <dbReference type="NCBI Taxonomy" id="395965"/>
    <lineage>
        <taxon>Bacteria</taxon>
        <taxon>Pseudomonadati</taxon>
        <taxon>Pseudomonadota</taxon>
        <taxon>Alphaproteobacteria</taxon>
        <taxon>Hyphomicrobiales</taxon>
        <taxon>Beijerinckiaceae</taxon>
        <taxon>Methylocella</taxon>
    </lineage>
</organism>
<dbReference type="HOGENOM" id="CLU_010448_0_0_5"/>
<dbReference type="Pfam" id="PF02737">
    <property type="entry name" value="3HCDH_N"/>
    <property type="match status" value="1"/>
</dbReference>
<dbReference type="GO" id="GO:0006635">
    <property type="term" value="P:fatty acid beta-oxidation"/>
    <property type="evidence" value="ECO:0007669"/>
    <property type="project" value="UniProtKB-UniPathway"/>
</dbReference>
<dbReference type="Gene3D" id="3.90.226.10">
    <property type="entry name" value="2-enoyl-CoA Hydratase, Chain A, domain 1"/>
    <property type="match status" value="1"/>
</dbReference>
<evidence type="ECO:0000256" key="5">
    <source>
        <dbReference type="ARBA" id="ARBA00023027"/>
    </source>
</evidence>
<evidence type="ECO:0000256" key="1">
    <source>
        <dbReference type="ARBA" id="ARBA00005005"/>
    </source>
</evidence>
<evidence type="ECO:0000313" key="10">
    <source>
        <dbReference type="EMBL" id="ACK50688.1"/>
    </source>
</evidence>
<keyword evidence="11" id="KW-1185">Reference proteome</keyword>
<dbReference type="EMBL" id="CP001280">
    <property type="protein sequence ID" value="ACK50688.1"/>
    <property type="molecule type" value="Genomic_DNA"/>
</dbReference>
<reference evidence="10 11" key="1">
    <citation type="journal article" date="2010" name="J. Bacteriol.">
        <title>Complete genome sequence of the aerobic facultative methanotroph Methylocella silvestris BL2.</title>
        <authorList>
            <person name="Chen Y."/>
            <person name="Crombie A."/>
            <person name="Rahman M.T."/>
            <person name="Dedysh S.N."/>
            <person name="Liesack W."/>
            <person name="Stott M.B."/>
            <person name="Alam M."/>
            <person name="Theisen A.R."/>
            <person name="Murrell J.C."/>
            <person name="Dunfield P.F."/>
        </authorList>
    </citation>
    <scope>NUCLEOTIDE SEQUENCE [LARGE SCALE GENOMIC DNA]</scope>
    <source>
        <strain evidence="11">DSM 15510 / CIP 108128 / LMG 27833 / NCIMB 13906 / BL2</strain>
    </source>
</reference>
<dbReference type="InterPro" id="IPR006176">
    <property type="entry name" value="3-OHacyl-CoA_DH_NAD-bd"/>
</dbReference>
<gene>
    <name evidence="10" type="ordered locus">Msil_1742</name>
</gene>
<dbReference type="GO" id="GO:0003857">
    <property type="term" value="F:(3S)-3-hydroxyacyl-CoA dehydrogenase (NAD+) activity"/>
    <property type="evidence" value="ECO:0007669"/>
    <property type="project" value="UniProtKB-EC"/>
</dbReference>
<comment type="catalytic activity">
    <reaction evidence="7">
        <text>a (3S)-3-hydroxyacyl-CoA + NAD(+) = a 3-oxoacyl-CoA + NADH + H(+)</text>
        <dbReference type="Rhea" id="RHEA:22432"/>
        <dbReference type="ChEBI" id="CHEBI:15378"/>
        <dbReference type="ChEBI" id="CHEBI:57318"/>
        <dbReference type="ChEBI" id="CHEBI:57540"/>
        <dbReference type="ChEBI" id="CHEBI:57945"/>
        <dbReference type="ChEBI" id="CHEBI:90726"/>
        <dbReference type="EC" id="1.1.1.35"/>
    </reaction>
</comment>
<dbReference type="PANTHER" id="PTHR48075">
    <property type="entry name" value="3-HYDROXYACYL-COA DEHYDROGENASE FAMILY PROTEIN"/>
    <property type="match status" value="1"/>
</dbReference>
<evidence type="ECO:0000256" key="7">
    <source>
        <dbReference type="ARBA" id="ARBA00049556"/>
    </source>
</evidence>
<dbReference type="InterPro" id="IPR036291">
    <property type="entry name" value="NAD(P)-bd_dom_sf"/>
</dbReference>
<dbReference type="CDD" id="cd06558">
    <property type="entry name" value="crotonase-like"/>
    <property type="match status" value="1"/>
</dbReference>
<dbReference type="Pfam" id="PF00725">
    <property type="entry name" value="3HCDH"/>
    <property type="match status" value="2"/>
</dbReference>
<keyword evidence="2" id="KW-0276">Fatty acid metabolism</keyword>
<feature type="domain" description="3-hydroxyacyl-CoA dehydrogenase NAD binding" evidence="9">
    <location>
        <begin position="6"/>
        <end position="188"/>
    </location>
</feature>
<dbReference type="InterPro" id="IPR001753">
    <property type="entry name" value="Enoyl-CoA_hydra/iso"/>
</dbReference>
<dbReference type="STRING" id="395965.Msil_1742"/>
<keyword evidence="6" id="KW-0443">Lipid metabolism</keyword>
<dbReference type="Gene3D" id="3.40.50.720">
    <property type="entry name" value="NAD(P)-binding Rossmann-like Domain"/>
    <property type="match status" value="1"/>
</dbReference>
<dbReference type="AlphaFoldDB" id="B8EKE8"/>
<proteinExistence type="predicted"/>
<dbReference type="InterPro" id="IPR029045">
    <property type="entry name" value="ClpP/crotonase-like_dom_sf"/>
</dbReference>
<dbReference type="Proteomes" id="UP000002257">
    <property type="component" value="Chromosome"/>
</dbReference>
<protein>
    <submittedName>
        <fullName evidence="10">3-hydroxyacyl-CoA dehydrogenase NAD-binding</fullName>
    </submittedName>
</protein>
<comment type="pathway">
    <text evidence="1">Lipid metabolism; fatty acid beta-oxidation.</text>
</comment>
<evidence type="ECO:0000259" key="8">
    <source>
        <dbReference type="Pfam" id="PF00725"/>
    </source>
</evidence>
<keyword evidence="3" id="KW-0442">Lipid degradation</keyword>
<evidence type="ECO:0000256" key="6">
    <source>
        <dbReference type="ARBA" id="ARBA00023098"/>
    </source>
</evidence>
<evidence type="ECO:0000259" key="9">
    <source>
        <dbReference type="Pfam" id="PF02737"/>
    </source>
</evidence>
<feature type="domain" description="3-hydroxyacyl-CoA dehydrogenase C-terminal" evidence="8">
    <location>
        <begin position="344"/>
        <end position="398"/>
    </location>
</feature>
<dbReference type="Pfam" id="PF00378">
    <property type="entry name" value="ECH_1"/>
    <property type="match status" value="1"/>
</dbReference>
<dbReference type="eggNOG" id="COG1250">
    <property type="taxonomic scope" value="Bacteria"/>
</dbReference>
<dbReference type="UniPathway" id="UPA00659"/>
<dbReference type="GO" id="GO:0070403">
    <property type="term" value="F:NAD+ binding"/>
    <property type="evidence" value="ECO:0007669"/>
    <property type="project" value="InterPro"/>
</dbReference>
<evidence type="ECO:0000256" key="3">
    <source>
        <dbReference type="ARBA" id="ARBA00022963"/>
    </source>
</evidence>
<accession>B8EKE8</accession>